<name>A0A0H2VDM6_ECOL6</name>
<dbReference type="EMBL" id="AE014075">
    <property type="protein sequence ID" value="AAN82263.1"/>
    <property type="molecule type" value="Genomic_DNA"/>
</dbReference>
<protein>
    <recommendedName>
        <fullName evidence="3">RNA polymerase subunit sigma</fullName>
    </recommendedName>
</protein>
<dbReference type="STRING" id="199310.c3818"/>
<dbReference type="Proteomes" id="UP000001410">
    <property type="component" value="Chromosome"/>
</dbReference>
<accession>A0A0H2VDM6</accession>
<evidence type="ECO:0000313" key="2">
    <source>
        <dbReference type="Proteomes" id="UP000001410"/>
    </source>
</evidence>
<keyword evidence="2" id="KW-1185">Reference proteome</keyword>
<dbReference type="HOGENOM" id="CLU_3288672_0_0_6"/>
<gene>
    <name evidence="1" type="ordered locus">c3818</name>
</gene>
<sequence length="40" mass="4594">MPKSDREAPDSRTERQRQIYKYALVIIVGGKQPLDFSVNS</sequence>
<organism evidence="1 2">
    <name type="scientific">Escherichia coli O6:H1 (strain CFT073 / ATCC 700928 / UPEC)</name>
    <dbReference type="NCBI Taxonomy" id="199310"/>
    <lineage>
        <taxon>Bacteria</taxon>
        <taxon>Pseudomonadati</taxon>
        <taxon>Pseudomonadota</taxon>
        <taxon>Gammaproteobacteria</taxon>
        <taxon>Enterobacterales</taxon>
        <taxon>Enterobacteriaceae</taxon>
        <taxon>Escherichia</taxon>
    </lineage>
</organism>
<dbReference type="KEGG" id="ecc:c3818"/>
<reference evidence="1 2" key="1">
    <citation type="journal article" date="2002" name="Proc. Natl. Acad. Sci. U.S.A.">
        <title>Extensive mosaic structure revealed by the complete genome sequence of uropathogenic Escherichia coli.</title>
        <authorList>
            <person name="Welch R.A."/>
            <person name="Burland V."/>
            <person name="Plunkett G.III."/>
            <person name="Redford P."/>
            <person name="Roesch P."/>
            <person name="Rasko D."/>
            <person name="Buckles E.L."/>
            <person name="Liou S.R."/>
            <person name="Boutin A."/>
            <person name="Hackett J."/>
            <person name="Stroud D."/>
            <person name="Mayhew G.F."/>
            <person name="Rose D.J."/>
            <person name="Zhou S."/>
            <person name="Schwartz D.C."/>
            <person name="Perna N.T."/>
            <person name="Mobley H.L."/>
            <person name="Donnenberg M.S."/>
            <person name="Blattner F.R."/>
        </authorList>
    </citation>
    <scope>NUCLEOTIDE SEQUENCE [LARGE SCALE GENOMIC DNA]</scope>
    <source>
        <strain evidence="2">CFT073 / ATCC 700928 / UPEC</strain>
    </source>
</reference>
<evidence type="ECO:0000313" key="1">
    <source>
        <dbReference type="EMBL" id="AAN82263.1"/>
    </source>
</evidence>
<dbReference type="AlphaFoldDB" id="A0A0H2VDM6"/>
<evidence type="ECO:0008006" key="3">
    <source>
        <dbReference type="Google" id="ProtNLM"/>
    </source>
</evidence>
<proteinExistence type="predicted"/>